<accession>A0A6J3LIZ2</accession>
<name>A0A6J3LIZ2_9HYME</name>
<sequence>MLDSRVKGMWNGKNAVKPPTIYKWVKGFEEGRENVEDQHRFQYRPYRSENGHSSNCRKVLNNSLERGNVLFVRERGRRETKLFLDRKIIKIICIHRHRCAIRRLVWNVIRFRCYKQFFSEWYPEKRVANILKLASQGNSKLTLFHEFFPSGQNRKPQSEDTLSAKRLLC</sequence>
<dbReference type="AlphaFoldDB" id="A0A6J3LIZ2"/>
<keyword evidence="1" id="KW-1185">Reference proteome</keyword>
<dbReference type="KEGG" id="bvk:117242710"/>
<organism evidence="1 2">
    <name type="scientific">Bombus vosnesenskii</name>
    <dbReference type="NCBI Taxonomy" id="207650"/>
    <lineage>
        <taxon>Eukaryota</taxon>
        <taxon>Metazoa</taxon>
        <taxon>Ecdysozoa</taxon>
        <taxon>Arthropoda</taxon>
        <taxon>Hexapoda</taxon>
        <taxon>Insecta</taxon>
        <taxon>Pterygota</taxon>
        <taxon>Neoptera</taxon>
        <taxon>Endopterygota</taxon>
        <taxon>Hymenoptera</taxon>
        <taxon>Apocrita</taxon>
        <taxon>Aculeata</taxon>
        <taxon>Apoidea</taxon>
        <taxon>Anthophila</taxon>
        <taxon>Apidae</taxon>
        <taxon>Bombus</taxon>
        <taxon>Pyrobombus</taxon>
    </lineage>
</organism>
<protein>
    <submittedName>
        <fullName evidence="2">Uncharacterized protein LOC117242710</fullName>
    </submittedName>
</protein>
<gene>
    <name evidence="2" type="primary">LOC117242710</name>
</gene>
<dbReference type="RefSeq" id="XP_033365488.1">
    <property type="nucleotide sequence ID" value="XM_033509597.1"/>
</dbReference>
<dbReference type="Proteomes" id="UP000504631">
    <property type="component" value="Unplaced"/>
</dbReference>
<evidence type="ECO:0000313" key="2">
    <source>
        <dbReference type="RefSeq" id="XP_033365488.1"/>
    </source>
</evidence>
<reference evidence="2" key="1">
    <citation type="submission" date="2025-08" db="UniProtKB">
        <authorList>
            <consortium name="RefSeq"/>
        </authorList>
    </citation>
    <scope>IDENTIFICATION</scope>
    <source>
        <tissue evidence="2">Muscle</tissue>
    </source>
</reference>
<dbReference type="GeneID" id="117242710"/>
<evidence type="ECO:0000313" key="1">
    <source>
        <dbReference type="Proteomes" id="UP000504631"/>
    </source>
</evidence>
<proteinExistence type="predicted"/>